<evidence type="ECO:0000256" key="3">
    <source>
        <dbReference type="ARBA" id="ARBA00022691"/>
    </source>
</evidence>
<accession>A0A9P6U5N3</accession>
<evidence type="ECO:0000256" key="2">
    <source>
        <dbReference type="ARBA" id="ARBA00022679"/>
    </source>
</evidence>
<comment type="caution">
    <text evidence="4">The sequence shown here is derived from an EMBL/GenBank/DDBJ whole genome shotgun (WGS) entry which is preliminary data.</text>
</comment>
<evidence type="ECO:0000313" key="5">
    <source>
        <dbReference type="Proteomes" id="UP000726737"/>
    </source>
</evidence>
<gene>
    <name evidence="4" type="primary">TRDMT1_1</name>
    <name evidence="4" type="ORF">BG011_001942</name>
</gene>
<dbReference type="InterPro" id="IPR029063">
    <property type="entry name" value="SAM-dependent_MTases_sf"/>
</dbReference>
<dbReference type="InterPro" id="IPR001525">
    <property type="entry name" value="C5_MeTfrase"/>
</dbReference>
<keyword evidence="5" id="KW-1185">Reference proteome</keyword>
<sequence length="84" mass="9562">MTEAHSFRILEFYSGIGGMHYAFNESGHQGSILQAFDINTTANEVYAHNHGKKHLSQRNIEAVKMEVYDKHQADVWLMSPPCQP</sequence>
<name>A0A9P6U5N3_9FUNG</name>
<keyword evidence="3" id="KW-0949">S-adenosyl-L-methionine</keyword>
<dbReference type="PANTHER" id="PTHR46098:SF1">
    <property type="entry name" value="TRNA (CYTOSINE(38)-C(5))-METHYLTRANSFERASE"/>
    <property type="match status" value="1"/>
</dbReference>
<dbReference type="Gene3D" id="3.40.50.150">
    <property type="entry name" value="Vaccinia Virus protein VP39"/>
    <property type="match status" value="1"/>
</dbReference>
<feature type="non-terminal residue" evidence="4">
    <location>
        <position position="1"/>
    </location>
</feature>
<dbReference type="Pfam" id="PF00145">
    <property type="entry name" value="DNA_methylase"/>
    <property type="match status" value="1"/>
</dbReference>
<dbReference type="EMBL" id="JAAAJA010000157">
    <property type="protein sequence ID" value="KAG0260341.1"/>
    <property type="molecule type" value="Genomic_DNA"/>
</dbReference>
<keyword evidence="2" id="KW-0808">Transferase</keyword>
<keyword evidence="1" id="KW-0489">Methyltransferase</keyword>
<evidence type="ECO:0000313" key="4">
    <source>
        <dbReference type="EMBL" id="KAG0260341.1"/>
    </source>
</evidence>
<proteinExistence type="predicted"/>
<dbReference type="InterPro" id="IPR050750">
    <property type="entry name" value="C5-MTase"/>
</dbReference>
<dbReference type="GO" id="GO:0008168">
    <property type="term" value="F:methyltransferase activity"/>
    <property type="evidence" value="ECO:0007669"/>
    <property type="project" value="UniProtKB-KW"/>
</dbReference>
<organism evidence="4 5">
    <name type="scientific">Mortierella polycephala</name>
    <dbReference type="NCBI Taxonomy" id="41804"/>
    <lineage>
        <taxon>Eukaryota</taxon>
        <taxon>Fungi</taxon>
        <taxon>Fungi incertae sedis</taxon>
        <taxon>Mucoromycota</taxon>
        <taxon>Mortierellomycotina</taxon>
        <taxon>Mortierellomycetes</taxon>
        <taxon>Mortierellales</taxon>
        <taxon>Mortierellaceae</taxon>
        <taxon>Mortierella</taxon>
    </lineage>
</organism>
<dbReference type="PANTHER" id="PTHR46098">
    <property type="entry name" value="TRNA (CYTOSINE(38)-C(5))-METHYLTRANSFERASE"/>
    <property type="match status" value="1"/>
</dbReference>
<dbReference type="GO" id="GO:0005634">
    <property type="term" value="C:nucleus"/>
    <property type="evidence" value="ECO:0007669"/>
    <property type="project" value="TreeGrafter"/>
</dbReference>
<reference evidence="4" key="1">
    <citation type="journal article" date="2020" name="Fungal Divers.">
        <title>Resolving the Mortierellaceae phylogeny through synthesis of multi-gene phylogenetics and phylogenomics.</title>
        <authorList>
            <person name="Vandepol N."/>
            <person name="Liber J."/>
            <person name="Desiro A."/>
            <person name="Na H."/>
            <person name="Kennedy M."/>
            <person name="Barry K."/>
            <person name="Grigoriev I.V."/>
            <person name="Miller A.N."/>
            <person name="O'Donnell K."/>
            <person name="Stajich J.E."/>
            <person name="Bonito G."/>
        </authorList>
    </citation>
    <scope>NUCLEOTIDE SEQUENCE</scope>
    <source>
        <strain evidence="4">KOD948</strain>
    </source>
</reference>
<dbReference type="OrthoDB" id="414133at2759"/>
<protein>
    <submittedName>
        <fullName evidence="4">tRNA (Cytosine-5-)-methyltransferase</fullName>
    </submittedName>
</protein>
<evidence type="ECO:0000256" key="1">
    <source>
        <dbReference type="ARBA" id="ARBA00022603"/>
    </source>
</evidence>
<dbReference type="Proteomes" id="UP000726737">
    <property type="component" value="Unassembled WGS sequence"/>
</dbReference>
<dbReference type="GO" id="GO:0032259">
    <property type="term" value="P:methylation"/>
    <property type="evidence" value="ECO:0007669"/>
    <property type="project" value="UniProtKB-KW"/>
</dbReference>
<dbReference type="SUPFAM" id="SSF53335">
    <property type="entry name" value="S-adenosyl-L-methionine-dependent methyltransferases"/>
    <property type="match status" value="1"/>
</dbReference>
<dbReference type="AlphaFoldDB" id="A0A9P6U5N3"/>